<evidence type="ECO:0000313" key="4">
    <source>
        <dbReference type="EMBL" id="HAF07078.1"/>
    </source>
</evidence>
<comment type="similarity">
    <text evidence="1">Belongs to the peptidase M16 family.</text>
</comment>
<evidence type="ECO:0000313" key="5">
    <source>
        <dbReference type="Proteomes" id="UP000262454"/>
    </source>
</evidence>
<dbReference type="InterPro" id="IPR011249">
    <property type="entry name" value="Metalloenz_LuxS/M16"/>
</dbReference>
<proteinExistence type="inferred from homology"/>
<dbReference type="InterPro" id="IPR011765">
    <property type="entry name" value="Pept_M16_N"/>
</dbReference>
<comment type="caution">
    <text evidence="4">The sequence shown here is derived from an EMBL/GenBank/DDBJ whole genome shotgun (WGS) entry which is preliminary data.</text>
</comment>
<dbReference type="InterPro" id="IPR050361">
    <property type="entry name" value="MPP/UQCRC_Complex"/>
</dbReference>
<dbReference type="InterPro" id="IPR007863">
    <property type="entry name" value="Peptidase_M16_C"/>
</dbReference>
<dbReference type="AlphaFoldDB" id="A0A348MJ52"/>
<feature type="domain" description="Peptidase M16 C-terminal" evidence="3">
    <location>
        <begin position="195"/>
        <end position="370"/>
    </location>
</feature>
<accession>A0A348MJ52</accession>
<reference evidence="4 5" key="1">
    <citation type="journal article" date="2018" name="Nat. Biotechnol.">
        <title>A standardized bacterial taxonomy based on genome phylogeny substantially revises the tree of life.</title>
        <authorList>
            <person name="Parks D.H."/>
            <person name="Chuvochina M."/>
            <person name="Waite D.W."/>
            <person name="Rinke C."/>
            <person name="Skarshewski A."/>
            <person name="Chaumeil P.A."/>
            <person name="Hugenholtz P."/>
        </authorList>
    </citation>
    <scope>NUCLEOTIDE SEQUENCE [LARGE SCALE GENOMIC DNA]</scope>
    <source>
        <strain evidence="4">UBA7921</strain>
    </source>
</reference>
<dbReference type="EMBL" id="DMCX01000013">
    <property type="protein sequence ID" value="HAF07078.1"/>
    <property type="molecule type" value="Genomic_DNA"/>
</dbReference>
<dbReference type="Proteomes" id="UP000262454">
    <property type="component" value="Unassembled WGS sequence"/>
</dbReference>
<organism evidence="4 5">
    <name type="scientific">candidate division WOR-3 bacterium</name>
    <dbReference type="NCBI Taxonomy" id="2052148"/>
    <lineage>
        <taxon>Bacteria</taxon>
        <taxon>Bacteria division WOR-3</taxon>
    </lineage>
</organism>
<dbReference type="PANTHER" id="PTHR11851:SF49">
    <property type="entry name" value="MITOCHONDRIAL-PROCESSING PEPTIDASE SUBUNIT ALPHA"/>
    <property type="match status" value="1"/>
</dbReference>
<sequence>MTTQIRMKFNRDIITENLEERITKKMDLKQNVSIEKLENGVNFVGEQIRIFHSLIFGYYVRVGSDYESERLNGISHLTEHLFFKGTKKRKSDEISRIIEHYGGSVNAYTSRDHTTFYFKCLPDNFKKILPIFQEMIFDPLIPEEELEKEKNVVIEEIRSAEDDPEDLVFENLNRIIFKGSPFEKTILGSEEIIKSITRKDVIDFIQKNYVCNNSFYSYVGPLKISKVKDLIDNKFFRKGEVNSKIFDQKVKDNFSQKIYVYKNSLQQFHVALGFKTQNYSSDERYPLTILSAILGIGMSSRLFKKLREEMGLVYTVYSFIDIFKEAGMGGVYFVCSPDNFRKTMGLIEKEMTDIIKNGVKKDEMEKVKNQILANVVMSYDSLSGRMGFNSKSFLYKKRIQSVNSVIKKFKNVSSDDIKEVAKKYLKFNRLNISIVGNKKDFKI</sequence>
<dbReference type="PANTHER" id="PTHR11851">
    <property type="entry name" value="METALLOPROTEASE"/>
    <property type="match status" value="1"/>
</dbReference>
<feature type="domain" description="Peptidase M16 N-terminal" evidence="2">
    <location>
        <begin position="57"/>
        <end position="188"/>
    </location>
</feature>
<dbReference type="GO" id="GO:0046872">
    <property type="term" value="F:metal ion binding"/>
    <property type="evidence" value="ECO:0007669"/>
    <property type="project" value="InterPro"/>
</dbReference>
<dbReference type="SUPFAM" id="SSF63411">
    <property type="entry name" value="LuxS/MPP-like metallohydrolase"/>
    <property type="match status" value="2"/>
</dbReference>
<gene>
    <name evidence="4" type="ORF">DCG82_01575</name>
</gene>
<name>A0A348MJ52_UNCW3</name>
<protein>
    <recommendedName>
        <fullName evidence="6">Insulinase family protein</fullName>
    </recommendedName>
</protein>
<evidence type="ECO:0008006" key="6">
    <source>
        <dbReference type="Google" id="ProtNLM"/>
    </source>
</evidence>
<evidence type="ECO:0000256" key="1">
    <source>
        <dbReference type="ARBA" id="ARBA00007261"/>
    </source>
</evidence>
<dbReference type="Gene3D" id="3.30.830.10">
    <property type="entry name" value="Metalloenzyme, LuxS/M16 peptidase-like"/>
    <property type="match status" value="2"/>
</dbReference>
<evidence type="ECO:0000259" key="3">
    <source>
        <dbReference type="Pfam" id="PF05193"/>
    </source>
</evidence>
<dbReference type="Pfam" id="PF00675">
    <property type="entry name" value="Peptidase_M16"/>
    <property type="match status" value="1"/>
</dbReference>
<dbReference type="Pfam" id="PF05193">
    <property type="entry name" value="Peptidase_M16_C"/>
    <property type="match status" value="1"/>
</dbReference>
<evidence type="ECO:0000259" key="2">
    <source>
        <dbReference type="Pfam" id="PF00675"/>
    </source>
</evidence>